<name>A0A413FL30_9FIRM</name>
<organism evidence="2 3">
    <name type="scientific">Enterocloster asparagiformis</name>
    <dbReference type="NCBI Taxonomy" id="333367"/>
    <lineage>
        <taxon>Bacteria</taxon>
        <taxon>Bacillati</taxon>
        <taxon>Bacillota</taxon>
        <taxon>Clostridia</taxon>
        <taxon>Lachnospirales</taxon>
        <taxon>Lachnospiraceae</taxon>
        <taxon>Enterocloster</taxon>
    </lineage>
</organism>
<evidence type="ECO:0000256" key="1">
    <source>
        <dbReference type="SAM" id="MobiDB-lite"/>
    </source>
</evidence>
<comment type="caution">
    <text evidence="2">The sequence shown here is derived from an EMBL/GenBank/DDBJ whole genome shotgun (WGS) entry which is preliminary data.</text>
</comment>
<reference evidence="2 3" key="1">
    <citation type="submission" date="2018-08" db="EMBL/GenBank/DDBJ databases">
        <title>A genome reference for cultivated species of the human gut microbiota.</title>
        <authorList>
            <person name="Zou Y."/>
            <person name="Xue W."/>
            <person name="Luo G."/>
        </authorList>
    </citation>
    <scope>NUCLEOTIDE SEQUENCE [LARGE SCALE GENOMIC DNA]</scope>
    <source>
        <strain evidence="2 3">AF04-15</strain>
    </source>
</reference>
<gene>
    <name evidence="2" type="ORF">DWV29_02010</name>
</gene>
<proteinExistence type="predicted"/>
<sequence>MENFSSEKIDKIKNSPFPREKRGESGVGKRRVYQMVYELTLTSVQLKTGIFNPPAKLINNKELTCAAGMAYRKAGLPMPAAEVGENIDVFRKRCLEECGEIDENLHYVLAGYTAPPDEVVTEDALITLKLGYEA</sequence>
<feature type="compositionally biased region" description="Basic and acidic residues" evidence="1">
    <location>
        <begin position="1"/>
        <end position="24"/>
    </location>
</feature>
<dbReference type="Proteomes" id="UP000283880">
    <property type="component" value="Unassembled WGS sequence"/>
</dbReference>
<evidence type="ECO:0000313" key="2">
    <source>
        <dbReference type="EMBL" id="RGX33012.1"/>
    </source>
</evidence>
<dbReference type="EMBL" id="QSBM01000001">
    <property type="protein sequence ID" value="RGX33012.1"/>
    <property type="molecule type" value="Genomic_DNA"/>
</dbReference>
<accession>A0A413FL30</accession>
<feature type="region of interest" description="Disordered" evidence="1">
    <location>
        <begin position="1"/>
        <end position="25"/>
    </location>
</feature>
<evidence type="ECO:0000313" key="3">
    <source>
        <dbReference type="Proteomes" id="UP000283880"/>
    </source>
</evidence>
<dbReference type="OrthoDB" id="1920079at2"/>
<dbReference type="AlphaFoldDB" id="A0A413FL30"/>
<protein>
    <submittedName>
        <fullName evidence="2">DUF3837 domain-containing protein</fullName>
    </submittedName>
</protein>